<reference evidence="3 4" key="1">
    <citation type="submission" date="2019-02" db="EMBL/GenBank/DDBJ databases">
        <title>Deep-cultivation of Planctomycetes and their phenomic and genomic characterization uncovers novel biology.</title>
        <authorList>
            <person name="Wiegand S."/>
            <person name="Jogler M."/>
            <person name="Boedeker C."/>
            <person name="Pinto D."/>
            <person name="Vollmers J."/>
            <person name="Rivas-Marin E."/>
            <person name="Kohn T."/>
            <person name="Peeters S.H."/>
            <person name="Heuer A."/>
            <person name="Rast P."/>
            <person name="Oberbeckmann S."/>
            <person name="Bunk B."/>
            <person name="Jeske O."/>
            <person name="Meyerdierks A."/>
            <person name="Storesund J.E."/>
            <person name="Kallscheuer N."/>
            <person name="Luecker S."/>
            <person name="Lage O.M."/>
            <person name="Pohl T."/>
            <person name="Merkel B.J."/>
            <person name="Hornburger P."/>
            <person name="Mueller R.-W."/>
            <person name="Bruemmer F."/>
            <person name="Labrenz M."/>
            <person name="Spormann A.M."/>
            <person name="Op den Camp H."/>
            <person name="Overmann J."/>
            <person name="Amann R."/>
            <person name="Jetten M.S.M."/>
            <person name="Mascher T."/>
            <person name="Medema M.H."/>
            <person name="Devos D.P."/>
            <person name="Kaster A.-K."/>
            <person name="Ovreas L."/>
            <person name="Rohde M."/>
            <person name="Galperin M.Y."/>
            <person name="Jogler C."/>
        </authorList>
    </citation>
    <scope>NUCLEOTIDE SEQUENCE [LARGE SCALE GENOMIC DNA]</scope>
    <source>
        <strain evidence="3 4">Pla175</strain>
    </source>
</reference>
<protein>
    <recommendedName>
        <fullName evidence="5">Prenyltransferase and squalene oxidase repeat protein</fullName>
    </recommendedName>
</protein>
<feature type="signal peptide" evidence="2">
    <location>
        <begin position="1"/>
        <end position="23"/>
    </location>
</feature>
<feature type="region of interest" description="Disordered" evidence="1">
    <location>
        <begin position="236"/>
        <end position="259"/>
    </location>
</feature>
<dbReference type="KEGG" id="pnd:Pla175_21080"/>
<dbReference type="Gene3D" id="1.50.10.20">
    <property type="match status" value="1"/>
</dbReference>
<evidence type="ECO:0008006" key="5">
    <source>
        <dbReference type="Google" id="ProtNLM"/>
    </source>
</evidence>
<dbReference type="EMBL" id="CP036291">
    <property type="protein sequence ID" value="QDU88727.1"/>
    <property type="molecule type" value="Genomic_DNA"/>
</dbReference>
<feature type="chain" id="PRO_5022156481" description="Prenyltransferase and squalene oxidase repeat protein" evidence="2">
    <location>
        <begin position="24"/>
        <end position="531"/>
    </location>
</feature>
<dbReference type="Pfam" id="PF13646">
    <property type="entry name" value="HEAT_2"/>
    <property type="match status" value="1"/>
</dbReference>
<dbReference type="AlphaFoldDB" id="A0A518DB69"/>
<evidence type="ECO:0000256" key="1">
    <source>
        <dbReference type="SAM" id="MobiDB-lite"/>
    </source>
</evidence>
<dbReference type="OrthoDB" id="248095at2"/>
<dbReference type="RefSeq" id="WP_145283942.1">
    <property type="nucleotide sequence ID" value="NZ_CP036291.1"/>
</dbReference>
<organism evidence="3 4">
    <name type="scientific">Pirellulimonas nuda</name>
    <dbReference type="NCBI Taxonomy" id="2528009"/>
    <lineage>
        <taxon>Bacteria</taxon>
        <taxon>Pseudomonadati</taxon>
        <taxon>Planctomycetota</taxon>
        <taxon>Planctomycetia</taxon>
        <taxon>Pirellulales</taxon>
        <taxon>Lacipirellulaceae</taxon>
        <taxon>Pirellulimonas</taxon>
    </lineage>
</organism>
<keyword evidence="4" id="KW-1185">Reference proteome</keyword>
<dbReference type="InterPro" id="IPR016024">
    <property type="entry name" value="ARM-type_fold"/>
</dbReference>
<proteinExistence type="predicted"/>
<evidence type="ECO:0000313" key="3">
    <source>
        <dbReference type="EMBL" id="QDU88727.1"/>
    </source>
</evidence>
<sequence length="531" mass="58479" precursor="true">MTALSTRLLLFLAVAASVGPALGASQGLTPESPEVRKLIESGLAAIEKMDGKDEELGAKCLMGLAFVKDDKPDHPKVQQAVAACYETAKKGYEAESFYSAGLAIILLTEVNPRTHASVISYYFNLLKQRQKKNGGWGYTNRESGDTSQTQYAALSYWEAHRHGLSVEAAPLAGLTDWLIRTQDPDGAWGYQGEMGPAGKRVEQKEISLSMVSAALGSVLITIDLFGIMGPNQSVPSEEELPTGVRVAGEESTRRAPRLSSKQVERDRLIKAYEDGTKWMEKNYSIDNKAWQVYYLYALERFRGFEEFLTGVAPGSPKWYNDGYDFLLKNQKKPGIWDKGCGEAADTAFAVLFLQRSTQKILRASIGEGLMLSGRGLPKDLSSVRLDGGQIVAQQEKTAVEDLLGMLDEDQSAKLDALADDPSALISSGLDARSARRLEQLVRGGDPEVRLLAVRALGRTGNLDYVPSLLYGLTDPDKRVVLAARDGLRFTSRKFQGYGLNNRFSENQRYEAKTKWEQWYLSVRPDAVLPAN</sequence>
<gene>
    <name evidence="3" type="ORF">Pla175_21080</name>
</gene>
<dbReference type="SUPFAM" id="SSF48239">
    <property type="entry name" value="Terpenoid cyclases/Protein prenyltransferases"/>
    <property type="match status" value="1"/>
</dbReference>
<evidence type="ECO:0000256" key="2">
    <source>
        <dbReference type="SAM" id="SignalP"/>
    </source>
</evidence>
<dbReference type="InterPro" id="IPR008930">
    <property type="entry name" value="Terpenoid_cyclase/PrenylTrfase"/>
</dbReference>
<dbReference type="Proteomes" id="UP000317429">
    <property type="component" value="Chromosome"/>
</dbReference>
<dbReference type="SUPFAM" id="SSF48371">
    <property type="entry name" value="ARM repeat"/>
    <property type="match status" value="1"/>
</dbReference>
<dbReference type="InterPro" id="IPR011989">
    <property type="entry name" value="ARM-like"/>
</dbReference>
<keyword evidence="2" id="KW-0732">Signal</keyword>
<evidence type="ECO:0000313" key="4">
    <source>
        <dbReference type="Proteomes" id="UP000317429"/>
    </source>
</evidence>
<dbReference type="Gene3D" id="1.25.10.10">
    <property type="entry name" value="Leucine-rich Repeat Variant"/>
    <property type="match status" value="1"/>
</dbReference>
<dbReference type="CDD" id="cd00688">
    <property type="entry name" value="ISOPREN_C2_like"/>
    <property type="match status" value="1"/>
</dbReference>
<accession>A0A518DB69</accession>
<name>A0A518DB69_9BACT</name>